<keyword evidence="13" id="KW-1185">Reference proteome</keyword>
<reference evidence="12 13" key="1">
    <citation type="submission" date="2012-01" db="EMBL/GenBank/DDBJ databases">
        <title>The Genome Sequence of Scardovia wiggsiae F0424.</title>
        <authorList>
            <consortium name="The Broad Institute Genome Sequencing Platform"/>
            <person name="Earl A."/>
            <person name="Ward D."/>
            <person name="Feldgarden M."/>
            <person name="Gevers D."/>
            <person name="Izard J."/>
            <person name="Ganesan A."/>
            <person name="Baranova O.V."/>
            <person name="Blanton J.M."/>
            <person name="Tanner A.C."/>
            <person name="Mathney J."/>
            <person name="Dewhirst F.E."/>
            <person name="Young S.K."/>
            <person name="Zeng Q."/>
            <person name="Gargeya S."/>
            <person name="Fitzgerald M."/>
            <person name="Haas B."/>
            <person name="Abouelleil A."/>
            <person name="Alvarado L."/>
            <person name="Arachchi H.M."/>
            <person name="Berlin A."/>
            <person name="Chapman S.B."/>
            <person name="Gearin G."/>
            <person name="Goldberg J."/>
            <person name="Griggs A."/>
            <person name="Gujja S."/>
            <person name="Hansen M."/>
            <person name="Heiman D."/>
            <person name="Howarth C."/>
            <person name="Larimer J."/>
            <person name="Lui A."/>
            <person name="MacDonald P.J.P."/>
            <person name="McCowen C."/>
            <person name="Montmayeur A."/>
            <person name="Murphy C."/>
            <person name="Neiman D."/>
            <person name="Pearson M."/>
            <person name="Priest M."/>
            <person name="Roberts A."/>
            <person name="Saif S."/>
            <person name="Shea T."/>
            <person name="Sisk P."/>
            <person name="Stolte C."/>
            <person name="Sykes S."/>
            <person name="Wortman J."/>
            <person name="Nusbaum C."/>
            <person name="Birren B."/>
        </authorList>
    </citation>
    <scope>NUCLEOTIDE SEQUENCE [LARGE SCALE GENOMIC DNA]</scope>
    <source>
        <strain evidence="12 13">F0424</strain>
    </source>
</reference>
<evidence type="ECO:0000256" key="7">
    <source>
        <dbReference type="ARBA" id="ARBA00023136"/>
    </source>
</evidence>
<dbReference type="GO" id="GO:0045259">
    <property type="term" value="C:proton-transporting ATP synthase complex"/>
    <property type="evidence" value="ECO:0007669"/>
    <property type="project" value="UniProtKB-KW"/>
</dbReference>
<evidence type="ECO:0000256" key="11">
    <source>
        <dbReference type="SAM" id="MobiDB-lite"/>
    </source>
</evidence>
<dbReference type="eggNOG" id="COG0224">
    <property type="taxonomic scope" value="Bacteria"/>
</dbReference>
<comment type="subcellular location">
    <subcellularLocation>
        <location evidence="10">Cell membrane</location>
        <topology evidence="10">Peripheral membrane protein</topology>
    </subcellularLocation>
    <subcellularLocation>
        <location evidence="2">Membrane</location>
        <topology evidence="2">Peripheral membrane protein</topology>
    </subcellularLocation>
</comment>
<dbReference type="AlphaFoldDB" id="J0DFW2"/>
<dbReference type="OrthoDB" id="9812769at2"/>
<dbReference type="HAMAP" id="MF_00815">
    <property type="entry name" value="ATP_synth_gamma_bact"/>
    <property type="match status" value="1"/>
</dbReference>
<keyword evidence="6 10" id="KW-0406">Ion transport</keyword>
<keyword evidence="10" id="KW-1003">Cell membrane</keyword>
<dbReference type="RefSeq" id="WP_007147731.1">
    <property type="nucleotide sequence ID" value="NZ_AKCI01000001.1"/>
</dbReference>
<accession>J0DFW2</accession>
<dbReference type="InterPro" id="IPR035968">
    <property type="entry name" value="ATP_synth_F1_ATPase_gsu"/>
</dbReference>
<dbReference type="STRING" id="857290.HMPREF9156_00667"/>
<evidence type="ECO:0000256" key="2">
    <source>
        <dbReference type="ARBA" id="ARBA00004170"/>
    </source>
</evidence>
<dbReference type="InterPro" id="IPR000131">
    <property type="entry name" value="ATP_synth_F1_gsu"/>
</dbReference>
<keyword evidence="4 10" id="KW-0813">Transport</keyword>
<dbReference type="NCBIfam" id="TIGR01146">
    <property type="entry name" value="ATPsyn_F1gamma"/>
    <property type="match status" value="1"/>
</dbReference>
<organism evidence="12 13">
    <name type="scientific">Scardovia wiggsiae F0424</name>
    <dbReference type="NCBI Taxonomy" id="857290"/>
    <lineage>
        <taxon>Bacteria</taxon>
        <taxon>Bacillati</taxon>
        <taxon>Actinomycetota</taxon>
        <taxon>Actinomycetes</taxon>
        <taxon>Bifidobacteriales</taxon>
        <taxon>Bifidobacteriaceae</taxon>
        <taxon>Scardovia</taxon>
    </lineage>
</organism>
<comment type="subunit">
    <text evidence="10">F-type ATPases have 2 components, CF(1) - the catalytic core - and CF(0) - the membrane proton channel. CF(1) has five subunits: alpha(3), beta(3), gamma(1), delta(1), epsilon(1). CF(0) has three main subunits: a, b and c.</text>
</comment>
<dbReference type="Gene3D" id="1.10.287.80">
    <property type="entry name" value="ATP synthase, gamma subunit, helix hairpin domain"/>
    <property type="match status" value="2"/>
</dbReference>
<dbReference type="Pfam" id="PF00231">
    <property type="entry name" value="ATP-synt"/>
    <property type="match status" value="1"/>
</dbReference>
<dbReference type="PRINTS" id="PR00126">
    <property type="entry name" value="ATPASEGAMMA"/>
</dbReference>
<evidence type="ECO:0000256" key="3">
    <source>
        <dbReference type="ARBA" id="ARBA00007681"/>
    </source>
</evidence>
<keyword evidence="8 10" id="KW-0139">CF(1)</keyword>
<feature type="region of interest" description="Disordered" evidence="11">
    <location>
        <begin position="204"/>
        <end position="233"/>
    </location>
</feature>
<evidence type="ECO:0000313" key="12">
    <source>
        <dbReference type="EMBL" id="EJD65223.1"/>
    </source>
</evidence>
<evidence type="ECO:0000256" key="4">
    <source>
        <dbReference type="ARBA" id="ARBA00022448"/>
    </source>
</evidence>
<evidence type="ECO:0000256" key="5">
    <source>
        <dbReference type="ARBA" id="ARBA00022781"/>
    </source>
</evidence>
<dbReference type="GO" id="GO:0005524">
    <property type="term" value="F:ATP binding"/>
    <property type="evidence" value="ECO:0007669"/>
    <property type="project" value="UniProtKB-UniRule"/>
</dbReference>
<keyword evidence="9 10" id="KW-0066">ATP synthesis</keyword>
<dbReference type="Gene3D" id="3.40.1380.10">
    <property type="match status" value="2"/>
</dbReference>
<gene>
    <name evidence="10" type="primary">atpG</name>
    <name evidence="12" type="ORF">HMPREF9156_00667</name>
</gene>
<dbReference type="PANTHER" id="PTHR11693">
    <property type="entry name" value="ATP SYNTHASE GAMMA CHAIN"/>
    <property type="match status" value="1"/>
</dbReference>
<dbReference type="NCBIfam" id="NF004145">
    <property type="entry name" value="PRK05621.1-2"/>
    <property type="match status" value="1"/>
</dbReference>
<protein>
    <recommendedName>
        <fullName evidence="10">ATP synthase gamma chain</fullName>
    </recommendedName>
    <alternativeName>
        <fullName evidence="10">ATP synthase F1 sector gamma subunit</fullName>
    </alternativeName>
    <alternativeName>
        <fullName evidence="10">F-ATPase gamma subunit</fullName>
    </alternativeName>
</protein>
<dbReference type="GO" id="GO:0005886">
    <property type="term" value="C:plasma membrane"/>
    <property type="evidence" value="ECO:0007669"/>
    <property type="project" value="UniProtKB-SubCell"/>
</dbReference>
<evidence type="ECO:0000256" key="8">
    <source>
        <dbReference type="ARBA" id="ARBA00023196"/>
    </source>
</evidence>
<comment type="similarity">
    <text evidence="3 10">Belongs to the ATPase gamma chain family.</text>
</comment>
<dbReference type="GO" id="GO:0042777">
    <property type="term" value="P:proton motive force-driven plasma membrane ATP synthesis"/>
    <property type="evidence" value="ECO:0007669"/>
    <property type="project" value="UniProtKB-UniRule"/>
</dbReference>
<keyword evidence="7 10" id="KW-0472">Membrane</keyword>
<dbReference type="PANTHER" id="PTHR11693:SF22">
    <property type="entry name" value="ATP SYNTHASE SUBUNIT GAMMA, MITOCHONDRIAL"/>
    <property type="match status" value="1"/>
</dbReference>
<dbReference type="Proteomes" id="UP000006415">
    <property type="component" value="Unassembled WGS sequence"/>
</dbReference>
<comment type="function">
    <text evidence="1 10">Produces ATP from ADP in the presence of a proton gradient across the membrane. The gamma chain is believed to be important in regulating ATPase activity and the flow of protons through the CF(0) complex.</text>
</comment>
<evidence type="ECO:0000256" key="6">
    <source>
        <dbReference type="ARBA" id="ARBA00023065"/>
    </source>
</evidence>
<evidence type="ECO:0000256" key="10">
    <source>
        <dbReference type="HAMAP-Rule" id="MF_00815"/>
    </source>
</evidence>
<dbReference type="HOGENOM" id="CLU_050669_0_0_11"/>
<evidence type="ECO:0000256" key="9">
    <source>
        <dbReference type="ARBA" id="ARBA00023310"/>
    </source>
</evidence>
<evidence type="ECO:0000256" key="1">
    <source>
        <dbReference type="ARBA" id="ARBA00003456"/>
    </source>
</evidence>
<name>J0DFW2_9BIFI</name>
<sequence>MASQLAFKSRIASTESLKKIFNAQEMIASSRIAKTRDVALAAKPFSDAIYDAVRSLAAHTNIEHPILGKKEDNPRVAVLALTSDRGMAGAYTSSIIRETEELLNRLEADGRKPELFVYGRRGVNYYKYRNREVAATWEGESDAPSVAMAARISKALFDTYMAPASAGGVSEFYIVFTEFINMVVQKVRILRMLPVEVKVLDDSGDDSADSAFTEGQPGRTGSTGSPGKALRGDDDVLATPPLYSFEPSTEEVLDSIMPKYVQSRVHECLLTAAASETASRQNAMHTATDNAGKLVDELTRKLNASRQASITQELTEIVGSADALKNETK</sequence>
<dbReference type="CDD" id="cd12151">
    <property type="entry name" value="F1-ATPase_gamma"/>
    <property type="match status" value="1"/>
</dbReference>
<dbReference type="SUPFAM" id="SSF52943">
    <property type="entry name" value="ATP synthase (F1-ATPase), gamma subunit"/>
    <property type="match status" value="1"/>
</dbReference>
<dbReference type="EMBL" id="AGZS01000002">
    <property type="protein sequence ID" value="EJD65223.1"/>
    <property type="molecule type" value="Genomic_DNA"/>
</dbReference>
<keyword evidence="5 10" id="KW-0375">Hydrogen ion transport</keyword>
<dbReference type="GO" id="GO:0046933">
    <property type="term" value="F:proton-transporting ATP synthase activity, rotational mechanism"/>
    <property type="evidence" value="ECO:0007669"/>
    <property type="project" value="UniProtKB-UniRule"/>
</dbReference>
<proteinExistence type="inferred from homology"/>
<comment type="caution">
    <text evidence="12">The sequence shown here is derived from an EMBL/GenBank/DDBJ whole genome shotgun (WGS) entry which is preliminary data.</text>
</comment>
<evidence type="ECO:0000313" key="13">
    <source>
        <dbReference type="Proteomes" id="UP000006415"/>
    </source>
</evidence>